<sequence length="248" mass="27612">MKRFKISIISAAVAACMAIMPVTAFAHGAWFAKRSDRTQLVVGEGWKDNSYNPKGLLKMIAYNSSYMQTDIKSLKGKDYIYIEPKSDVSVVYVELDYGYWSNTPEGKWVPYPMDKVKGSTVGTHAIKYSVNYLGNVDKVKPLDNMLYQLVPSVDPTKLKVGEKFTVQLLHNGKPMANVKIIPDVINHHTEAIKTDKNGIATVEASNGGVNVIGCEMEVPYENEGIDNKATRSKVFVSLSFTLYPEEED</sequence>
<evidence type="ECO:0000313" key="2">
    <source>
        <dbReference type="EMBL" id="TXJ11668.1"/>
    </source>
</evidence>
<dbReference type="AlphaFoldDB" id="A0A5C8CFF9"/>
<dbReference type="Proteomes" id="UP000325116">
    <property type="component" value="Unassembled WGS sequence"/>
</dbReference>
<organism evidence="2 3">
    <name type="scientific">Brachyspira aalborgi</name>
    <dbReference type="NCBI Taxonomy" id="29522"/>
    <lineage>
        <taxon>Bacteria</taxon>
        <taxon>Pseudomonadati</taxon>
        <taxon>Spirochaetota</taxon>
        <taxon>Spirochaetia</taxon>
        <taxon>Brachyspirales</taxon>
        <taxon>Brachyspiraceae</taxon>
        <taxon>Brachyspira</taxon>
    </lineage>
</organism>
<dbReference type="InterPro" id="IPR019613">
    <property type="entry name" value="DUF4198"/>
</dbReference>
<accession>A0A5C8CFF9</accession>
<feature type="signal peptide" evidence="1">
    <location>
        <begin position="1"/>
        <end position="26"/>
    </location>
</feature>
<dbReference type="RefSeq" id="WP_147758592.1">
    <property type="nucleotide sequence ID" value="NZ_SAXT01000005.1"/>
</dbReference>
<keyword evidence="1" id="KW-0732">Signal</keyword>
<proteinExistence type="predicted"/>
<gene>
    <name evidence="2" type="ORF">EPJ80_08110</name>
</gene>
<name>A0A5C8CFF9_9SPIR</name>
<evidence type="ECO:0000256" key="1">
    <source>
        <dbReference type="SAM" id="SignalP"/>
    </source>
</evidence>
<dbReference type="EMBL" id="SAXT01000005">
    <property type="protein sequence ID" value="TXJ11668.1"/>
    <property type="molecule type" value="Genomic_DNA"/>
</dbReference>
<evidence type="ECO:0000313" key="3">
    <source>
        <dbReference type="Proteomes" id="UP000325116"/>
    </source>
</evidence>
<comment type="caution">
    <text evidence="2">The sequence shown here is derived from an EMBL/GenBank/DDBJ whole genome shotgun (WGS) entry which is preliminary data.</text>
</comment>
<protein>
    <submittedName>
        <fullName evidence="2">DUF4198 domain-containing protein</fullName>
    </submittedName>
</protein>
<dbReference type="PROSITE" id="PS51257">
    <property type="entry name" value="PROKAR_LIPOPROTEIN"/>
    <property type="match status" value="1"/>
</dbReference>
<dbReference type="Pfam" id="PF10670">
    <property type="entry name" value="DUF4198"/>
    <property type="match status" value="1"/>
</dbReference>
<reference evidence="2 3" key="1">
    <citation type="journal article" date="1992" name="Lakartidningen">
        <title>[Penicillin V and not amoxicillin is the first choice preparation in acute otitis].</title>
        <authorList>
            <person name="Kamme C."/>
            <person name="Lundgren K."/>
            <person name="Prellner K."/>
        </authorList>
    </citation>
    <scope>NUCLEOTIDE SEQUENCE [LARGE SCALE GENOMIC DNA]</scope>
    <source>
        <strain evidence="2 3">W1</strain>
    </source>
</reference>
<feature type="chain" id="PRO_5022724499" evidence="1">
    <location>
        <begin position="27"/>
        <end position="248"/>
    </location>
</feature>